<dbReference type="PROSITE" id="PS50082">
    <property type="entry name" value="WD_REPEATS_2"/>
    <property type="match status" value="1"/>
</dbReference>
<accession>A0A7J7L467</accession>
<keyword evidence="13" id="KW-1185">Reference proteome</keyword>
<gene>
    <name evidence="12" type="ORF">GIB67_036399</name>
</gene>
<evidence type="ECO:0000256" key="4">
    <source>
        <dbReference type="ARBA" id="ARBA00005881"/>
    </source>
</evidence>
<dbReference type="SUPFAM" id="SSF50978">
    <property type="entry name" value="WD40 repeat-like"/>
    <property type="match status" value="1"/>
</dbReference>
<dbReference type="GO" id="GO:0005737">
    <property type="term" value="C:cytoplasm"/>
    <property type="evidence" value="ECO:0007669"/>
    <property type="project" value="UniProtKB-SubCell"/>
</dbReference>
<comment type="pathway">
    <text evidence="3">tRNA modification; 5-methoxycarbonylmethyl-2-thiouridine-tRNA biosynthesis.</text>
</comment>
<dbReference type="GO" id="GO:0005634">
    <property type="term" value="C:nucleus"/>
    <property type="evidence" value="ECO:0007669"/>
    <property type="project" value="UniProtKB-SubCell"/>
</dbReference>
<evidence type="ECO:0000256" key="9">
    <source>
        <dbReference type="ARBA" id="ARBA00022737"/>
    </source>
</evidence>
<evidence type="ECO:0000256" key="6">
    <source>
        <dbReference type="ARBA" id="ARBA00022490"/>
    </source>
</evidence>
<dbReference type="PANTHER" id="PTHR44111:SF1">
    <property type="entry name" value="ELONGATOR COMPLEX PROTEIN 2"/>
    <property type="match status" value="1"/>
</dbReference>
<dbReference type="InterPro" id="IPR037289">
    <property type="entry name" value="Elp2"/>
</dbReference>
<keyword evidence="6" id="KW-0963">Cytoplasm</keyword>
<organism evidence="12 13">
    <name type="scientific">Kingdonia uniflora</name>
    <dbReference type="NCBI Taxonomy" id="39325"/>
    <lineage>
        <taxon>Eukaryota</taxon>
        <taxon>Viridiplantae</taxon>
        <taxon>Streptophyta</taxon>
        <taxon>Embryophyta</taxon>
        <taxon>Tracheophyta</taxon>
        <taxon>Spermatophyta</taxon>
        <taxon>Magnoliopsida</taxon>
        <taxon>Ranunculales</taxon>
        <taxon>Circaeasteraceae</taxon>
        <taxon>Kingdonia</taxon>
    </lineage>
</organism>
<dbReference type="PANTHER" id="PTHR44111">
    <property type="entry name" value="ELONGATOR COMPLEX PROTEIN 2"/>
    <property type="match status" value="1"/>
</dbReference>
<comment type="caution">
    <text evidence="12">The sequence shown here is derived from an EMBL/GenBank/DDBJ whole genome shotgun (WGS) entry which is preliminary data.</text>
</comment>
<reference evidence="12 13" key="1">
    <citation type="journal article" date="2020" name="IScience">
        <title>Genome Sequencing of the Endangered Kingdonia uniflora (Circaeasteraceae, Ranunculales) Reveals Potential Mechanisms of Evolutionary Specialization.</title>
        <authorList>
            <person name="Sun Y."/>
            <person name="Deng T."/>
            <person name="Zhang A."/>
            <person name="Moore M.J."/>
            <person name="Landis J.B."/>
            <person name="Lin N."/>
            <person name="Zhang H."/>
            <person name="Zhang X."/>
            <person name="Huang J."/>
            <person name="Zhang X."/>
            <person name="Sun H."/>
            <person name="Wang H."/>
        </authorList>
    </citation>
    <scope>NUCLEOTIDE SEQUENCE [LARGE SCALE GENOMIC DNA]</scope>
    <source>
        <strain evidence="12">TB1705</strain>
        <tissue evidence="12">Leaf</tissue>
    </source>
</reference>
<comment type="subcellular location">
    <subcellularLocation>
        <location evidence="2">Cytoplasm</location>
    </subcellularLocation>
    <subcellularLocation>
        <location evidence="1">Nucleus</location>
    </subcellularLocation>
</comment>
<dbReference type="Proteomes" id="UP000541444">
    <property type="component" value="Unassembled WGS sequence"/>
</dbReference>
<evidence type="ECO:0000313" key="13">
    <source>
        <dbReference type="Proteomes" id="UP000541444"/>
    </source>
</evidence>
<dbReference type="OrthoDB" id="27911at2759"/>
<evidence type="ECO:0000313" key="12">
    <source>
        <dbReference type="EMBL" id="KAF6137362.1"/>
    </source>
</evidence>
<dbReference type="EMBL" id="JACGCM010002659">
    <property type="protein sequence ID" value="KAF6137362.1"/>
    <property type="molecule type" value="Genomic_DNA"/>
</dbReference>
<evidence type="ECO:0000256" key="2">
    <source>
        <dbReference type="ARBA" id="ARBA00004496"/>
    </source>
</evidence>
<dbReference type="InterPro" id="IPR015943">
    <property type="entry name" value="WD40/YVTN_repeat-like_dom_sf"/>
</dbReference>
<keyword evidence="7 11" id="KW-0853">WD repeat</keyword>
<dbReference type="GO" id="GO:0033588">
    <property type="term" value="C:elongator holoenzyme complex"/>
    <property type="evidence" value="ECO:0007669"/>
    <property type="project" value="InterPro"/>
</dbReference>
<protein>
    <recommendedName>
        <fullName evidence="5">Elongator complex protein 2</fullName>
    </recommendedName>
</protein>
<evidence type="ECO:0000256" key="11">
    <source>
        <dbReference type="PROSITE-ProRule" id="PRU00221"/>
    </source>
</evidence>
<sequence>MAGKRSRAFLVKELEKHYLLSGDVDGIIILWEFTLKDGKWRRVLQVPQQHKKGVTCISGIMVSQTAAIFASTSSDCTVHVWEMLLPSTGEGDCKLSCLDSLFLGSKAMVALSLAELPGNTGHIVLALGGLDNKVHLYYGERTGKFSHACELKGHTDWIRCLDFSLSICTTKDDSLFLVSSSQDRSIRLWKMTLIQTSIKEEEIGLASYIKGHILAVGSSSYQISLESLLIGHEDWVYSVEWRPPTKISPEDNDIHQPHCILSASMDKTMMIWQPEKTTGIWMNVVTVGELSHCALGFYGGHWSPSGDSVLAYGYGGSFHLWKNVGVDFDNWQPQKVPSGHFASVTDAAWARSGEYILSVSHDQTTRIFAPWKNEDGSSWHEIARPQVHGHDINCATMIQGKGNHRFVSGADEKVARVFEASLSFLKTLDHAHFQTSSVHVGLQDDIQILGANMSALGLSQKPIYVQGAVQFFPILHLRYFYNV</sequence>
<comment type="similarity">
    <text evidence="4">Belongs to the WD repeat ELP2 family.</text>
</comment>
<dbReference type="Gene3D" id="2.130.10.10">
    <property type="entry name" value="YVTN repeat-like/Quinoprotein amine dehydrogenase"/>
    <property type="match status" value="3"/>
</dbReference>
<evidence type="ECO:0000256" key="3">
    <source>
        <dbReference type="ARBA" id="ARBA00005043"/>
    </source>
</evidence>
<evidence type="ECO:0000256" key="1">
    <source>
        <dbReference type="ARBA" id="ARBA00004123"/>
    </source>
</evidence>
<dbReference type="SMART" id="SM00320">
    <property type="entry name" value="WD40"/>
    <property type="match status" value="6"/>
</dbReference>
<dbReference type="InterPro" id="IPR036322">
    <property type="entry name" value="WD40_repeat_dom_sf"/>
</dbReference>
<dbReference type="GO" id="GO:0002098">
    <property type="term" value="P:tRNA wobble uridine modification"/>
    <property type="evidence" value="ECO:0007669"/>
    <property type="project" value="InterPro"/>
</dbReference>
<keyword evidence="8" id="KW-0819">tRNA processing</keyword>
<evidence type="ECO:0000256" key="10">
    <source>
        <dbReference type="ARBA" id="ARBA00023242"/>
    </source>
</evidence>
<dbReference type="Pfam" id="PF00400">
    <property type="entry name" value="WD40"/>
    <property type="match status" value="4"/>
</dbReference>
<evidence type="ECO:0000256" key="8">
    <source>
        <dbReference type="ARBA" id="ARBA00022694"/>
    </source>
</evidence>
<name>A0A7J7L467_9MAGN</name>
<dbReference type="InterPro" id="IPR001680">
    <property type="entry name" value="WD40_rpt"/>
</dbReference>
<feature type="repeat" description="WD" evidence="11">
    <location>
        <begin position="151"/>
        <end position="191"/>
    </location>
</feature>
<keyword evidence="9" id="KW-0677">Repeat</keyword>
<keyword evidence="10" id="KW-0539">Nucleus</keyword>
<evidence type="ECO:0000256" key="7">
    <source>
        <dbReference type="ARBA" id="ARBA00022574"/>
    </source>
</evidence>
<proteinExistence type="inferred from homology"/>
<evidence type="ECO:0000256" key="5">
    <source>
        <dbReference type="ARBA" id="ARBA00020267"/>
    </source>
</evidence>
<dbReference type="AlphaFoldDB" id="A0A7J7L467"/>